<evidence type="ECO:0000313" key="2">
    <source>
        <dbReference type="EMBL" id="KGN40823.1"/>
    </source>
</evidence>
<dbReference type="Pfam" id="PF01966">
    <property type="entry name" value="HD"/>
    <property type="match status" value="1"/>
</dbReference>
<dbReference type="EMBL" id="AVPL01000030">
    <property type="protein sequence ID" value="KGN40823.1"/>
    <property type="molecule type" value="Genomic_DNA"/>
</dbReference>
<keyword evidence="3" id="KW-1185">Reference proteome</keyword>
<reference evidence="2 3" key="1">
    <citation type="submission" date="2013-08" db="EMBL/GenBank/DDBJ databases">
        <title>The genome sequence of Knoellia aerolata.</title>
        <authorList>
            <person name="Zhu W."/>
            <person name="Wang G."/>
        </authorList>
    </citation>
    <scope>NUCLEOTIDE SEQUENCE [LARGE SCALE GENOMIC DNA]</scope>
    <source>
        <strain evidence="2 3">DSM 18566</strain>
    </source>
</reference>
<evidence type="ECO:0000313" key="3">
    <source>
        <dbReference type="Proteomes" id="UP000030013"/>
    </source>
</evidence>
<dbReference type="eggNOG" id="COG1418">
    <property type="taxonomic scope" value="Bacteria"/>
</dbReference>
<proteinExistence type="predicted"/>
<dbReference type="AlphaFoldDB" id="A0A0A0JUJ3"/>
<dbReference type="RefSeq" id="WP_052112905.1">
    <property type="nucleotide sequence ID" value="NZ_AVPL01000030.1"/>
</dbReference>
<dbReference type="Gene3D" id="1.10.3210.10">
    <property type="entry name" value="Hypothetical protein af1432"/>
    <property type="match status" value="1"/>
</dbReference>
<feature type="domain" description="HD" evidence="1">
    <location>
        <begin position="21"/>
        <end position="97"/>
    </location>
</feature>
<comment type="caution">
    <text evidence="2">The sequence shown here is derived from an EMBL/GenBank/DDBJ whole genome shotgun (WGS) entry which is preliminary data.</text>
</comment>
<accession>A0A0A0JUJ3</accession>
<dbReference type="OrthoDB" id="2989229at2"/>
<dbReference type="Proteomes" id="UP000030013">
    <property type="component" value="Unassembled WGS sequence"/>
</dbReference>
<evidence type="ECO:0000259" key="1">
    <source>
        <dbReference type="Pfam" id="PF01966"/>
    </source>
</evidence>
<name>A0A0A0JUJ3_9MICO</name>
<dbReference type="GO" id="GO:0016787">
    <property type="term" value="F:hydrolase activity"/>
    <property type="evidence" value="ECO:0007669"/>
    <property type="project" value="UniProtKB-KW"/>
</dbReference>
<keyword evidence="2" id="KW-0378">Hydrolase</keyword>
<dbReference type="InterPro" id="IPR006674">
    <property type="entry name" value="HD_domain"/>
</dbReference>
<gene>
    <name evidence="2" type="ORF">N801_10990</name>
</gene>
<dbReference type="STRING" id="1385519.N801_10990"/>
<protein>
    <submittedName>
        <fullName evidence="2">Phosphohydrolase</fullName>
    </submittedName>
</protein>
<organism evidence="2 3">
    <name type="scientific">Knoellia aerolata DSM 18566</name>
    <dbReference type="NCBI Taxonomy" id="1385519"/>
    <lineage>
        <taxon>Bacteria</taxon>
        <taxon>Bacillati</taxon>
        <taxon>Actinomycetota</taxon>
        <taxon>Actinomycetes</taxon>
        <taxon>Micrococcales</taxon>
        <taxon>Intrasporangiaceae</taxon>
        <taxon>Knoellia</taxon>
    </lineage>
</organism>
<sequence>MWRTEEAPELAARYLGDLGSRWDHVENVGRLADWMVAEVALSPEIAVAAWLHDIGYAPVLADTGFHPVDGASFLADEGASDRVVSLVAHHTGARFEAEERGLERDLDQFAVPEPDDLDTLTLLDLVSSPTGAITTPRERIDEILTRYPESHPVHRAITRSRPELLASASRARVRLGLSDVWPAGVLERVGEPQPH</sequence>
<dbReference type="SUPFAM" id="SSF109604">
    <property type="entry name" value="HD-domain/PDEase-like"/>
    <property type="match status" value="1"/>
</dbReference>